<dbReference type="NCBIfam" id="TIGR00247">
    <property type="entry name" value="endolytic transglycosylase MltG"/>
    <property type="match status" value="1"/>
</dbReference>
<dbReference type="Gene3D" id="3.30.160.60">
    <property type="entry name" value="Classic Zinc Finger"/>
    <property type="match status" value="1"/>
</dbReference>
<keyword evidence="6 7" id="KW-0961">Cell wall biogenesis/degradation</keyword>
<dbReference type="AlphaFoldDB" id="A0A0D8ZY13"/>
<evidence type="ECO:0000256" key="1">
    <source>
        <dbReference type="ARBA" id="ARBA00022475"/>
    </source>
</evidence>
<dbReference type="HAMAP" id="MF_02065">
    <property type="entry name" value="MltG"/>
    <property type="match status" value="1"/>
</dbReference>
<dbReference type="CDD" id="cd08010">
    <property type="entry name" value="MltG_like"/>
    <property type="match status" value="1"/>
</dbReference>
<dbReference type="OrthoDB" id="9814591at2"/>
<dbReference type="GO" id="GO:0008932">
    <property type="term" value="F:lytic endotransglycosylase activity"/>
    <property type="evidence" value="ECO:0007669"/>
    <property type="project" value="UniProtKB-UniRule"/>
</dbReference>
<dbReference type="GO" id="GO:0071555">
    <property type="term" value="P:cell wall organization"/>
    <property type="evidence" value="ECO:0007669"/>
    <property type="project" value="UniProtKB-KW"/>
</dbReference>
<accession>A0A0D8ZY13</accession>
<evidence type="ECO:0000256" key="3">
    <source>
        <dbReference type="ARBA" id="ARBA00022989"/>
    </source>
</evidence>
<dbReference type="RefSeq" id="WP_045054228.1">
    <property type="nucleotide sequence ID" value="NZ_CAWMDP010000040.1"/>
</dbReference>
<dbReference type="Pfam" id="PF02618">
    <property type="entry name" value="YceG"/>
    <property type="match status" value="1"/>
</dbReference>
<keyword evidence="5 7" id="KW-0456">Lyase</keyword>
<comment type="function">
    <text evidence="7">Functions as a peptidoglycan terminase that cleaves nascent peptidoglycan strands endolytically to terminate their elongation.</text>
</comment>
<comment type="caution">
    <text evidence="8">The sequence shown here is derived from an EMBL/GenBank/DDBJ whole genome shotgun (WGS) entry which is preliminary data.</text>
</comment>
<dbReference type="PANTHER" id="PTHR30518:SF2">
    <property type="entry name" value="ENDOLYTIC MUREIN TRANSGLYCOSYLASE"/>
    <property type="match status" value="1"/>
</dbReference>
<dbReference type="GO" id="GO:0009252">
    <property type="term" value="P:peptidoglycan biosynthetic process"/>
    <property type="evidence" value="ECO:0007669"/>
    <property type="project" value="UniProtKB-UniRule"/>
</dbReference>
<keyword evidence="2 7" id="KW-0812">Transmembrane</keyword>
<gene>
    <name evidence="7" type="primary">mltG</name>
    <name evidence="8" type="ORF">UH38_08525</name>
</gene>
<organism evidence="8 9">
    <name type="scientific">Aliterella atlantica CENA595</name>
    <dbReference type="NCBI Taxonomy" id="1618023"/>
    <lineage>
        <taxon>Bacteria</taxon>
        <taxon>Bacillati</taxon>
        <taxon>Cyanobacteriota</taxon>
        <taxon>Cyanophyceae</taxon>
        <taxon>Chroococcidiopsidales</taxon>
        <taxon>Aliterellaceae</taxon>
        <taxon>Aliterella</taxon>
    </lineage>
</organism>
<evidence type="ECO:0000313" key="8">
    <source>
        <dbReference type="EMBL" id="KJH72106.1"/>
    </source>
</evidence>
<dbReference type="GO" id="GO:0005886">
    <property type="term" value="C:plasma membrane"/>
    <property type="evidence" value="ECO:0007669"/>
    <property type="project" value="UniProtKB-UniRule"/>
</dbReference>
<dbReference type="EMBL" id="JYON01000007">
    <property type="protein sequence ID" value="KJH72106.1"/>
    <property type="molecule type" value="Genomic_DNA"/>
</dbReference>
<evidence type="ECO:0000256" key="5">
    <source>
        <dbReference type="ARBA" id="ARBA00023239"/>
    </source>
</evidence>
<evidence type="ECO:0000256" key="2">
    <source>
        <dbReference type="ARBA" id="ARBA00022692"/>
    </source>
</evidence>
<dbReference type="Gene3D" id="3.30.1490.480">
    <property type="entry name" value="Endolytic murein transglycosylase"/>
    <property type="match status" value="1"/>
</dbReference>
<evidence type="ECO:0000256" key="6">
    <source>
        <dbReference type="ARBA" id="ARBA00023316"/>
    </source>
</evidence>
<keyword evidence="4 7" id="KW-0472">Membrane</keyword>
<sequence>MTAMQKAFKWSILLLVPALGLGTWASWNWWNNAIAPAQAIVPSATKTVPLHIKSGTAAQQIGHQLETAGLIRSSQAWNMWARWLQWQNPQGGFKAGNYQLSPNQPMQDIAQKIWQGEVTQLSYTIPEGWSLRQMAEYFEKQGFFSAQDFLTEASQIPRSEYPWLPDNLPHLEGFLYPDTYKLNGDSVTPKVIIQQMLNQFQQVALPVYEAQKSQTDLNLLEWVTLGSIVEKEAVIPQERSRIAGVFTARLRKGMLLQTDPTVEYALNIRQTVDQPLTFAQIKVASPYNTYVNPGLPPTPIASPGIASLKAALAPEDTSYLYFVARYDGTHVFSRTLSEHTAAQVAIRKQQSAN</sequence>
<evidence type="ECO:0000256" key="4">
    <source>
        <dbReference type="ARBA" id="ARBA00023136"/>
    </source>
</evidence>
<protein>
    <recommendedName>
        <fullName evidence="7">Endolytic murein transglycosylase</fullName>
        <ecNumber evidence="7">4.2.2.29</ecNumber>
    </recommendedName>
    <alternativeName>
        <fullName evidence="7">Peptidoglycan lytic transglycosylase</fullName>
    </alternativeName>
    <alternativeName>
        <fullName evidence="7">Peptidoglycan polymerization terminase</fullName>
    </alternativeName>
</protein>
<keyword evidence="1 7" id="KW-1003">Cell membrane</keyword>
<dbReference type="InterPro" id="IPR003770">
    <property type="entry name" value="MLTG-like"/>
</dbReference>
<keyword evidence="9" id="KW-1185">Reference proteome</keyword>
<keyword evidence="3 7" id="KW-1133">Transmembrane helix</keyword>
<comment type="catalytic activity">
    <reaction evidence="7">
        <text>a peptidoglycan chain = a peptidoglycan chain with N-acetyl-1,6-anhydromuramyl-[peptide] at the reducing end + a peptidoglycan chain with N-acetylglucosamine at the non-reducing end.</text>
        <dbReference type="EC" id="4.2.2.29"/>
    </reaction>
</comment>
<dbReference type="PATRIC" id="fig|1618023.3.peg.3440"/>
<evidence type="ECO:0000256" key="7">
    <source>
        <dbReference type="HAMAP-Rule" id="MF_02065"/>
    </source>
</evidence>
<feature type="site" description="Important for catalytic activity" evidence="7">
    <location>
        <position position="232"/>
    </location>
</feature>
<dbReference type="STRING" id="1618023.UH38_08525"/>
<dbReference type="PANTHER" id="PTHR30518">
    <property type="entry name" value="ENDOLYTIC MUREIN TRANSGLYCOSYLASE"/>
    <property type="match status" value="1"/>
</dbReference>
<proteinExistence type="inferred from homology"/>
<name>A0A0D8ZY13_9CYAN</name>
<comment type="similarity">
    <text evidence="7">Belongs to the transglycosylase MltG family.</text>
</comment>
<evidence type="ECO:0000313" key="9">
    <source>
        <dbReference type="Proteomes" id="UP000032452"/>
    </source>
</evidence>
<reference evidence="8 9" key="1">
    <citation type="submission" date="2015-02" db="EMBL/GenBank/DDBJ databases">
        <title>Draft genome of a novel marine cyanobacterium (Chroococcales) isolated from South Atlantic Ocean.</title>
        <authorList>
            <person name="Rigonato J."/>
            <person name="Alvarenga D.O."/>
            <person name="Branco L.H."/>
            <person name="Varani A.M."/>
            <person name="Brandini F.P."/>
            <person name="Fiore M.F."/>
        </authorList>
    </citation>
    <scope>NUCLEOTIDE SEQUENCE [LARGE SCALE GENOMIC DNA]</scope>
    <source>
        <strain evidence="8 9">CENA595</strain>
    </source>
</reference>
<dbReference type="EC" id="4.2.2.29" evidence="7"/>
<dbReference type="Proteomes" id="UP000032452">
    <property type="component" value="Unassembled WGS sequence"/>
</dbReference>